<dbReference type="KEGG" id="ccj:UL81_07845"/>
<accession>A0A0F6TBY4</accession>
<evidence type="ECO:0000256" key="2">
    <source>
        <dbReference type="SAM" id="MobiDB-lite"/>
    </source>
</evidence>
<reference evidence="4 5" key="1">
    <citation type="journal article" date="2015" name="Genome Announc.">
        <title>Complete Genome Sequence of Corynebacterium camporealensis DSM 44610, Isolated from the Milk of a Manchega Sheep with Subclinical Mastitis.</title>
        <authorList>
            <person name="Ruckert C."/>
            <person name="Albersmeier A."/>
            <person name="Winkler A."/>
            <person name="Tauch A."/>
        </authorList>
    </citation>
    <scope>NUCLEOTIDE SEQUENCE [LARGE SCALE GENOMIC DNA]</scope>
    <source>
        <strain evidence="4 5">DSM 44610</strain>
    </source>
</reference>
<feature type="coiled-coil region" evidence="1">
    <location>
        <begin position="127"/>
        <end position="161"/>
    </location>
</feature>
<protein>
    <recommendedName>
        <fullName evidence="6">Cell division protein FtsL</fullName>
    </recommendedName>
</protein>
<sequence length="266" mass="28691">MSPTSTFDTTNRNRDREGKRSMGASRDFTTGADGGAGTGLLERPRRGAQSTTPTRPSRRVHRPEVPQRRNKRLGSKQVVSYRGRRMGPPRKDPAIFRLAVIAIGMVIAGVAVAMWLSGLSTAQTFKIQQLTVQESQLSNQVETLNRDLENVRSSADVARRANDMNMAVPVQPGVVEVNENGDINEQRPADGATESIIDVNGEPVRPGRASSDPNETSDVSDSLSAVPQGQQNARQSDDEDREGSTDDADAADDAAPAQPLQAPYSN</sequence>
<dbReference type="HOGENOM" id="CLU_073798_0_0_11"/>
<dbReference type="EMBL" id="CP011311">
    <property type="protein sequence ID" value="AKE39524.1"/>
    <property type="molecule type" value="Genomic_DNA"/>
</dbReference>
<evidence type="ECO:0000256" key="1">
    <source>
        <dbReference type="SAM" id="Coils"/>
    </source>
</evidence>
<dbReference type="AlphaFoldDB" id="A0A0F6TBY4"/>
<feature type="transmembrane region" description="Helical" evidence="3">
    <location>
        <begin position="94"/>
        <end position="116"/>
    </location>
</feature>
<feature type="compositionally biased region" description="Polar residues" evidence="2">
    <location>
        <begin position="211"/>
        <end position="234"/>
    </location>
</feature>
<feature type="compositionally biased region" description="Polar residues" evidence="2">
    <location>
        <begin position="1"/>
        <end position="10"/>
    </location>
</feature>
<feature type="region of interest" description="Disordered" evidence="2">
    <location>
        <begin position="1"/>
        <end position="90"/>
    </location>
</feature>
<evidence type="ECO:0000313" key="4">
    <source>
        <dbReference type="EMBL" id="AKE39524.1"/>
    </source>
</evidence>
<keyword evidence="3" id="KW-0812">Transmembrane</keyword>
<proteinExistence type="predicted"/>
<feature type="compositionally biased region" description="Basic and acidic residues" evidence="2">
    <location>
        <begin position="11"/>
        <end position="20"/>
    </location>
</feature>
<dbReference type="OrthoDB" id="4424797at2"/>
<keyword evidence="3" id="KW-0472">Membrane</keyword>
<keyword evidence="5" id="KW-1185">Reference proteome</keyword>
<dbReference type="PATRIC" id="fig|161896.4.peg.1537"/>
<keyword evidence="3" id="KW-1133">Transmembrane helix</keyword>
<evidence type="ECO:0000256" key="3">
    <source>
        <dbReference type="SAM" id="Phobius"/>
    </source>
</evidence>
<keyword evidence="1" id="KW-0175">Coiled coil</keyword>
<feature type="region of interest" description="Disordered" evidence="2">
    <location>
        <begin position="173"/>
        <end position="266"/>
    </location>
</feature>
<evidence type="ECO:0000313" key="5">
    <source>
        <dbReference type="Proteomes" id="UP000033566"/>
    </source>
</evidence>
<evidence type="ECO:0008006" key="6">
    <source>
        <dbReference type="Google" id="ProtNLM"/>
    </source>
</evidence>
<dbReference type="Proteomes" id="UP000033566">
    <property type="component" value="Chromosome"/>
</dbReference>
<feature type="compositionally biased region" description="Acidic residues" evidence="2">
    <location>
        <begin position="237"/>
        <end position="252"/>
    </location>
</feature>
<name>A0A0F6TBY4_9CORY</name>
<gene>
    <name evidence="4" type="ORF">UL81_07845</name>
</gene>
<organism evidence="4 5">
    <name type="scientific">Corynebacterium camporealensis</name>
    <dbReference type="NCBI Taxonomy" id="161896"/>
    <lineage>
        <taxon>Bacteria</taxon>
        <taxon>Bacillati</taxon>
        <taxon>Actinomycetota</taxon>
        <taxon>Actinomycetes</taxon>
        <taxon>Mycobacteriales</taxon>
        <taxon>Corynebacteriaceae</taxon>
        <taxon>Corynebacterium</taxon>
    </lineage>
</organism>